<dbReference type="SMART" id="SM00729">
    <property type="entry name" value="Elp3"/>
    <property type="match status" value="1"/>
</dbReference>
<accession>A0ABD7PPW2</accession>
<evidence type="ECO:0000256" key="1">
    <source>
        <dbReference type="ARBA" id="ARBA00001966"/>
    </source>
</evidence>
<sequence>MSHVLEVARRRFQLILIKPSHYDDDGYVIRWWRAMIPSNSLAALYGIAAECAERKVLGDDTAIDITVIDETNTRIDVAGLLAQFRRHDNFGMISLVGVQTNQYPRALDIARPFRDAGLPVSIGGFHVSGCLSMLDGKAVGLDACRDMGISMFAGEAEGRLDMVLRDAAAGELKPLYNFMNDLPGIGGTPVPFLPKDNIQRTLGLSTSFDAGRGCPYQCSFCTIINVQGRKSRFRSADDVEKLVRMNWAQGIHKFFITDDNFARNKDWEAIFDRLIELKERDGIPLGLMIQVDTLCHKIPNFIEKSRRAGVTRVFIGLENVNPDNLTAAKKNQNKITEYRKMLLAWKAQGIMTLAGYILGFPADTPESIRRDIAIIQEELPLDVIEFFILTPLPGSEDHQVLWKKGVDMDADLNIYDVEHVCTAHPKMSKQEWEDIYHEAWALYYSPDHMKTLLRRAVATGVPLARLVKVLVSFATTVPLENVHPLQSGLLRLKTPSERRPDLPRENPLVFWPRFAWETFRKHVSLAGTIIGLTISAFLISRDAKSKSYMDQALTPVADDEEETLHLFTQTAGGAAAVSHVRKVAQLTAH</sequence>
<comment type="cofactor">
    <cofactor evidence="1">
        <name>[4Fe-4S] cluster</name>
        <dbReference type="ChEBI" id="CHEBI:49883"/>
    </cofactor>
</comment>
<dbReference type="Proteomes" id="UP000292036">
    <property type="component" value="Unassembled WGS sequence"/>
</dbReference>
<dbReference type="SFLD" id="SFLDG01082">
    <property type="entry name" value="B12-binding_domain_containing"/>
    <property type="match status" value="1"/>
</dbReference>
<dbReference type="SUPFAM" id="SSF102114">
    <property type="entry name" value="Radical SAM enzymes"/>
    <property type="match status" value="1"/>
</dbReference>
<dbReference type="CDD" id="cd01335">
    <property type="entry name" value="Radical_SAM"/>
    <property type="match status" value="1"/>
</dbReference>
<dbReference type="GO" id="GO:0051536">
    <property type="term" value="F:iron-sulfur cluster binding"/>
    <property type="evidence" value="ECO:0007669"/>
    <property type="project" value="UniProtKB-KW"/>
</dbReference>
<dbReference type="PANTHER" id="PTHR43409">
    <property type="entry name" value="ANAEROBIC MAGNESIUM-PROTOPORPHYRIN IX MONOMETHYL ESTER CYCLASE-RELATED"/>
    <property type="match status" value="1"/>
</dbReference>
<keyword evidence="4" id="KW-0408">Iron</keyword>
<protein>
    <submittedName>
        <fullName evidence="7">Radical SAM protein</fullName>
    </submittedName>
</protein>
<dbReference type="InterPro" id="IPR058240">
    <property type="entry name" value="rSAM_sf"/>
</dbReference>
<proteinExistence type="predicted"/>
<keyword evidence="5" id="KW-0411">Iron-sulfur</keyword>
<dbReference type="InterPro" id="IPR023404">
    <property type="entry name" value="rSAM_horseshoe"/>
</dbReference>
<dbReference type="Pfam" id="PF04055">
    <property type="entry name" value="Radical_SAM"/>
    <property type="match status" value="1"/>
</dbReference>
<evidence type="ECO:0000256" key="2">
    <source>
        <dbReference type="ARBA" id="ARBA00022691"/>
    </source>
</evidence>
<keyword evidence="3" id="KW-0479">Metal-binding</keyword>
<name>A0ABD7PPW2_RHILE</name>
<dbReference type="GO" id="GO:0046872">
    <property type="term" value="F:metal ion binding"/>
    <property type="evidence" value="ECO:0007669"/>
    <property type="project" value="UniProtKB-KW"/>
</dbReference>
<organism evidence="7 8">
    <name type="scientific">Rhizobium leguminosarum</name>
    <dbReference type="NCBI Taxonomy" id="384"/>
    <lineage>
        <taxon>Bacteria</taxon>
        <taxon>Pseudomonadati</taxon>
        <taxon>Pseudomonadota</taxon>
        <taxon>Alphaproteobacteria</taxon>
        <taxon>Hyphomicrobiales</taxon>
        <taxon>Rhizobiaceae</taxon>
        <taxon>Rhizobium/Agrobacterium group</taxon>
        <taxon>Rhizobium</taxon>
    </lineage>
</organism>
<evidence type="ECO:0000256" key="3">
    <source>
        <dbReference type="ARBA" id="ARBA00022723"/>
    </source>
</evidence>
<reference evidence="7 8" key="1">
    <citation type="submission" date="2019-02" db="EMBL/GenBank/DDBJ databases">
        <title>The genomic architecture of introgression among sibling species of bacteria.</title>
        <authorList>
            <person name="Cavassim M.I.A."/>
            <person name="Moeskjaer S."/>
            <person name="Moslemi C."/>
            <person name="Fields B."/>
            <person name="Bachmann A."/>
            <person name="Vilhjalmsson B."/>
            <person name="Schierup M.H."/>
            <person name="Young J.P.W."/>
            <person name="Andersen S.U."/>
        </authorList>
    </citation>
    <scope>NUCLEOTIDE SEQUENCE [LARGE SCALE GENOMIC DNA]</scope>
    <source>
        <strain evidence="7 8">SM151B</strain>
    </source>
</reference>
<dbReference type="PANTHER" id="PTHR43409:SF7">
    <property type="entry name" value="BLL1977 PROTEIN"/>
    <property type="match status" value="1"/>
</dbReference>
<dbReference type="InterPro" id="IPR006638">
    <property type="entry name" value="Elp3/MiaA/NifB-like_rSAM"/>
</dbReference>
<dbReference type="AlphaFoldDB" id="A0ABD7PPW2"/>
<gene>
    <name evidence="7" type="ORF">ELI19_08555</name>
</gene>
<comment type="caution">
    <text evidence="7">The sequence shown here is derived from an EMBL/GenBank/DDBJ whole genome shotgun (WGS) entry which is preliminary data.</text>
</comment>
<evidence type="ECO:0000313" key="7">
    <source>
        <dbReference type="EMBL" id="TAW29537.1"/>
    </source>
</evidence>
<feature type="domain" description="Radical SAM core" evidence="6">
    <location>
        <begin position="196"/>
        <end position="430"/>
    </location>
</feature>
<dbReference type="Gene3D" id="3.80.30.20">
    <property type="entry name" value="tm_1862 like domain"/>
    <property type="match status" value="1"/>
</dbReference>
<dbReference type="RefSeq" id="WP_130726767.1">
    <property type="nucleotide sequence ID" value="NZ_SINY01000001.1"/>
</dbReference>
<evidence type="ECO:0000313" key="8">
    <source>
        <dbReference type="Proteomes" id="UP000292036"/>
    </source>
</evidence>
<evidence type="ECO:0000256" key="4">
    <source>
        <dbReference type="ARBA" id="ARBA00023004"/>
    </source>
</evidence>
<dbReference type="SFLD" id="SFLDS00029">
    <property type="entry name" value="Radical_SAM"/>
    <property type="match status" value="1"/>
</dbReference>
<dbReference type="EMBL" id="SIPS01000001">
    <property type="protein sequence ID" value="TAW29537.1"/>
    <property type="molecule type" value="Genomic_DNA"/>
</dbReference>
<dbReference type="InterPro" id="IPR007197">
    <property type="entry name" value="rSAM"/>
</dbReference>
<dbReference type="PROSITE" id="PS51918">
    <property type="entry name" value="RADICAL_SAM"/>
    <property type="match status" value="1"/>
</dbReference>
<keyword evidence="2" id="KW-0949">S-adenosyl-L-methionine</keyword>
<dbReference type="InterPro" id="IPR051198">
    <property type="entry name" value="BchE-like"/>
</dbReference>
<evidence type="ECO:0000256" key="5">
    <source>
        <dbReference type="ARBA" id="ARBA00023014"/>
    </source>
</evidence>
<evidence type="ECO:0000259" key="6">
    <source>
        <dbReference type="PROSITE" id="PS51918"/>
    </source>
</evidence>